<keyword evidence="1" id="KW-0732">Signal</keyword>
<reference evidence="3" key="1">
    <citation type="submission" date="2022-12" db="EMBL/GenBank/DDBJ databases">
        <title>Reference genome sequencing for broad-spectrum identification of bacterial and archaeal isolates by mass spectrometry.</title>
        <authorList>
            <person name="Sekiguchi Y."/>
            <person name="Tourlousse D.M."/>
        </authorList>
    </citation>
    <scope>NUCLEOTIDE SEQUENCE</scope>
    <source>
        <strain evidence="3">ASRB1</strain>
    </source>
</reference>
<dbReference type="SUPFAM" id="SSF89392">
    <property type="entry name" value="Prokaryotic lipoproteins and lipoprotein localization factors"/>
    <property type="match status" value="1"/>
</dbReference>
<gene>
    <name evidence="3" type="ORF">DAMNIGENAA_25420</name>
</gene>
<dbReference type="InterPro" id="IPR029046">
    <property type="entry name" value="LolA/LolB/LppX"/>
</dbReference>
<keyword evidence="4" id="KW-1185">Reference proteome</keyword>
<evidence type="ECO:0000313" key="4">
    <source>
        <dbReference type="Proteomes" id="UP001144372"/>
    </source>
</evidence>
<evidence type="ECO:0000259" key="2">
    <source>
        <dbReference type="Pfam" id="PF17131"/>
    </source>
</evidence>
<dbReference type="Gene3D" id="2.50.20.10">
    <property type="entry name" value="Lipoprotein localisation LolA/LolB/LppX"/>
    <property type="match status" value="1"/>
</dbReference>
<feature type="domain" description="Uncharacterized protein TP-0789" evidence="2">
    <location>
        <begin position="86"/>
        <end position="268"/>
    </location>
</feature>
<organism evidence="3 4">
    <name type="scientific">Desulforhabdus amnigena</name>
    <dbReference type="NCBI Taxonomy" id="40218"/>
    <lineage>
        <taxon>Bacteria</taxon>
        <taxon>Pseudomonadati</taxon>
        <taxon>Thermodesulfobacteriota</taxon>
        <taxon>Syntrophobacteria</taxon>
        <taxon>Syntrophobacterales</taxon>
        <taxon>Syntrophobacteraceae</taxon>
        <taxon>Desulforhabdus</taxon>
    </lineage>
</organism>
<evidence type="ECO:0000313" key="3">
    <source>
        <dbReference type="EMBL" id="GLI35109.1"/>
    </source>
</evidence>
<dbReference type="Proteomes" id="UP001144372">
    <property type="component" value="Unassembled WGS sequence"/>
</dbReference>
<dbReference type="Pfam" id="PF17131">
    <property type="entry name" value="LolA_like"/>
    <property type="match status" value="1"/>
</dbReference>
<dbReference type="CDD" id="cd16329">
    <property type="entry name" value="LolA_like"/>
    <property type="match status" value="1"/>
</dbReference>
<keyword evidence="3" id="KW-0449">Lipoprotein</keyword>
<proteinExistence type="predicted"/>
<name>A0A9W6FUH0_9BACT</name>
<dbReference type="EMBL" id="BSDR01000001">
    <property type="protein sequence ID" value="GLI35109.1"/>
    <property type="molecule type" value="Genomic_DNA"/>
</dbReference>
<comment type="caution">
    <text evidence="3">The sequence shown here is derived from an EMBL/GenBank/DDBJ whole genome shotgun (WGS) entry which is preliminary data.</text>
</comment>
<dbReference type="InterPro" id="IPR033399">
    <property type="entry name" value="TP_0789-like"/>
</dbReference>
<dbReference type="AlphaFoldDB" id="A0A9W6FUH0"/>
<dbReference type="RefSeq" id="WP_281794674.1">
    <property type="nucleotide sequence ID" value="NZ_BSDR01000001.1"/>
</dbReference>
<evidence type="ECO:0000256" key="1">
    <source>
        <dbReference type="ARBA" id="ARBA00022729"/>
    </source>
</evidence>
<protein>
    <submittedName>
        <fullName evidence="3">Outer membrane lipoprotein-sorting protein</fullName>
    </submittedName>
</protein>
<sequence length="268" mass="30454">MTWFSSKYGRNSGSPFSRGILAIVSSLAVLCFFCFPATPASAVTAREILDRMDDLYRGESSHGEMTMVVVTAHWKRTLSLEFWSKGKEKSLIKILAPIKEKDTATLRSGNEIWNYLPKVKRVIKLPSSMMSASWMGSHFTNDDLVKESRFVEDYDFEVTFEGRRAGKDIVEVTCIPKPDAPVVWGKVVVVVRLQDYLPLESAYFDEELHLARTMTFSDVRTFSGRTLPARMVVVPADKPGERTEVTYREIAFDLDLSDEIFSIRNLQK</sequence>
<accession>A0A9W6FUH0</accession>